<reference evidence="3" key="1">
    <citation type="journal article" date="2017" name="Genome Biol.">
        <title>Comparative genomics reveals high biological diversity and specific adaptations in the industrially and medically important fungal genus Aspergillus.</title>
        <authorList>
            <person name="de Vries R.P."/>
            <person name="Riley R."/>
            <person name="Wiebenga A."/>
            <person name="Aguilar-Osorio G."/>
            <person name="Amillis S."/>
            <person name="Uchima C.A."/>
            <person name="Anderluh G."/>
            <person name="Asadollahi M."/>
            <person name="Askin M."/>
            <person name="Barry K."/>
            <person name="Battaglia E."/>
            <person name="Bayram O."/>
            <person name="Benocci T."/>
            <person name="Braus-Stromeyer S.A."/>
            <person name="Caldana C."/>
            <person name="Canovas D."/>
            <person name="Cerqueira G.C."/>
            <person name="Chen F."/>
            <person name="Chen W."/>
            <person name="Choi C."/>
            <person name="Clum A."/>
            <person name="Dos Santos R.A."/>
            <person name="Damasio A.R."/>
            <person name="Diallinas G."/>
            <person name="Emri T."/>
            <person name="Fekete E."/>
            <person name="Flipphi M."/>
            <person name="Freyberg S."/>
            <person name="Gallo A."/>
            <person name="Gournas C."/>
            <person name="Habgood R."/>
            <person name="Hainaut M."/>
            <person name="Harispe M.L."/>
            <person name="Henrissat B."/>
            <person name="Hilden K.S."/>
            <person name="Hope R."/>
            <person name="Hossain A."/>
            <person name="Karabika E."/>
            <person name="Karaffa L."/>
            <person name="Karanyi Z."/>
            <person name="Krasevec N."/>
            <person name="Kuo A."/>
            <person name="Kusch H."/>
            <person name="LaButti K."/>
            <person name="Lagendijk E.L."/>
            <person name="Lapidus A."/>
            <person name="Levasseur A."/>
            <person name="Lindquist E."/>
            <person name="Lipzen A."/>
            <person name="Logrieco A.F."/>
            <person name="MacCabe A."/>
            <person name="Maekelae M.R."/>
            <person name="Malavazi I."/>
            <person name="Melin P."/>
            <person name="Meyer V."/>
            <person name="Mielnichuk N."/>
            <person name="Miskei M."/>
            <person name="Molnar A.P."/>
            <person name="Mule G."/>
            <person name="Ngan C.Y."/>
            <person name="Orejas M."/>
            <person name="Orosz E."/>
            <person name="Ouedraogo J.P."/>
            <person name="Overkamp K.M."/>
            <person name="Park H.-S."/>
            <person name="Perrone G."/>
            <person name="Piumi F."/>
            <person name="Punt P.J."/>
            <person name="Ram A.F."/>
            <person name="Ramon A."/>
            <person name="Rauscher S."/>
            <person name="Record E."/>
            <person name="Riano-Pachon D.M."/>
            <person name="Robert V."/>
            <person name="Roehrig J."/>
            <person name="Ruller R."/>
            <person name="Salamov A."/>
            <person name="Salih N.S."/>
            <person name="Samson R.A."/>
            <person name="Sandor E."/>
            <person name="Sanguinetti M."/>
            <person name="Schuetze T."/>
            <person name="Sepcic K."/>
            <person name="Shelest E."/>
            <person name="Sherlock G."/>
            <person name="Sophianopoulou V."/>
            <person name="Squina F.M."/>
            <person name="Sun H."/>
            <person name="Susca A."/>
            <person name="Todd R.B."/>
            <person name="Tsang A."/>
            <person name="Unkles S.E."/>
            <person name="van de Wiele N."/>
            <person name="van Rossen-Uffink D."/>
            <person name="Oliveira J.V."/>
            <person name="Vesth T.C."/>
            <person name="Visser J."/>
            <person name="Yu J.-H."/>
            <person name="Zhou M."/>
            <person name="Andersen M.R."/>
            <person name="Archer D.B."/>
            <person name="Baker S.E."/>
            <person name="Benoit I."/>
            <person name="Brakhage A.A."/>
            <person name="Braus G.H."/>
            <person name="Fischer R."/>
            <person name="Frisvad J.C."/>
            <person name="Goldman G.H."/>
            <person name="Houbraken J."/>
            <person name="Oakley B."/>
            <person name="Pocsi I."/>
            <person name="Scazzocchio C."/>
            <person name="Seiboth B."/>
            <person name="vanKuyk P.A."/>
            <person name="Wortman J."/>
            <person name="Dyer P.S."/>
            <person name="Grigoriev I.V."/>
        </authorList>
    </citation>
    <scope>NUCLEOTIDE SEQUENCE [LARGE SCALE GENOMIC DNA]</scope>
    <source>
        <strain evidence="3">CBS 101740 / IMI 381727 / IBT 21946</strain>
    </source>
</reference>
<organism evidence="2 3">
    <name type="scientific">Aspergillus brasiliensis (strain CBS 101740 / IMI 381727 / IBT 21946)</name>
    <dbReference type="NCBI Taxonomy" id="767769"/>
    <lineage>
        <taxon>Eukaryota</taxon>
        <taxon>Fungi</taxon>
        <taxon>Dikarya</taxon>
        <taxon>Ascomycota</taxon>
        <taxon>Pezizomycotina</taxon>
        <taxon>Eurotiomycetes</taxon>
        <taxon>Eurotiomycetidae</taxon>
        <taxon>Eurotiales</taxon>
        <taxon>Aspergillaceae</taxon>
        <taxon>Aspergillus</taxon>
        <taxon>Aspergillus subgen. Circumdati</taxon>
    </lineage>
</organism>
<keyword evidence="3" id="KW-1185">Reference proteome</keyword>
<evidence type="ECO:0000313" key="3">
    <source>
        <dbReference type="Proteomes" id="UP000184499"/>
    </source>
</evidence>
<proteinExistence type="predicted"/>
<dbReference type="GeneID" id="93578134"/>
<gene>
    <name evidence="2" type="ORF">ASPBRDRAFT_464885</name>
</gene>
<name>A0A1L9UTG5_ASPBC</name>
<dbReference type="AlphaFoldDB" id="A0A1L9UTG5"/>
<sequence length="108" mass="11675">MSSVTDLYNRLGPAITFRDPHTSSRFLLLLRVIAAGRCGPAVTIFSFLPFVLSIPSLSLSYTSLGLYVPPLSYAPPVLSASATPRSRRSSSVHDHRELNPAADSLANF</sequence>
<feature type="region of interest" description="Disordered" evidence="1">
    <location>
        <begin position="78"/>
        <end position="108"/>
    </location>
</feature>
<accession>A0A1L9UTG5</accession>
<protein>
    <submittedName>
        <fullName evidence="2">Uncharacterized protein</fullName>
    </submittedName>
</protein>
<dbReference type="RefSeq" id="XP_067482114.1">
    <property type="nucleotide sequence ID" value="XM_067625646.1"/>
</dbReference>
<dbReference type="EMBL" id="KV878681">
    <property type="protein sequence ID" value="OJJ74866.1"/>
    <property type="molecule type" value="Genomic_DNA"/>
</dbReference>
<evidence type="ECO:0000256" key="1">
    <source>
        <dbReference type="SAM" id="MobiDB-lite"/>
    </source>
</evidence>
<evidence type="ECO:0000313" key="2">
    <source>
        <dbReference type="EMBL" id="OJJ74866.1"/>
    </source>
</evidence>
<dbReference type="VEuPathDB" id="FungiDB:ASPBRDRAFT_464885"/>
<dbReference type="Proteomes" id="UP000184499">
    <property type="component" value="Unassembled WGS sequence"/>
</dbReference>